<keyword evidence="2" id="KW-1185">Reference proteome</keyword>
<protein>
    <submittedName>
        <fullName evidence="1">Uncharacterized protein</fullName>
    </submittedName>
</protein>
<accession>A0A8J9V1E2</accession>
<evidence type="ECO:0000313" key="1">
    <source>
        <dbReference type="EMBL" id="CAH0729592.1"/>
    </source>
</evidence>
<proteinExistence type="predicted"/>
<sequence>MRRCAVRRRIYGCGWGAGRTGASQYAEGAAKPDFPMAALRRGVCCGLRWAALFKNSHHNSGKPNQLHDQDKVLAPLDAMRSVNLIVRLFTSPAAAAAYANALTLTLLLPYVAKRSCFTNMGVL</sequence>
<organism evidence="1 2">
    <name type="scientific">Brenthis ino</name>
    <name type="common">lesser marbled fritillary</name>
    <dbReference type="NCBI Taxonomy" id="405034"/>
    <lineage>
        <taxon>Eukaryota</taxon>
        <taxon>Metazoa</taxon>
        <taxon>Ecdysozoa</taxon>
        <taxon>Arthropoda</taxon>
        <taxon>Hexapoda</taxon>
        <taxon>Insecta</taxon>
        <taxon>Pterygota</taxon>
        <taxon>Neoptera</taxon>
        <taxon>Endopterygota</taxon>
        <taxon>Lepidoptera</taxon>
        <taxon>Glossata</taxon>
        <taxon>Ditrysia</taxon>
        <taxon>Papilionoidea</taxon>
        <taxon>Nymphalidae</taxon>
        <taxon>Heliconiinae</taxon>
        <taxon>Argynnini</taxon>
        <taxon>Brenthis</taxon>
    </lineage>
</organism>
<dbReference type="EMBL" id="OV170228">
    <property type="protein sequence ID" value="CAH0729592.1"/>
    <property type="molecule type" value="Genomic_DNA"/>
</dbReference>
<dbReference type="Proteomes" id="UP000838878">
    <property type="component" value="Chromosome 8"/>
</dbReference>
<gene>
    <name evidence="1" type="ORF">BINO364_LOCUS14658</name>
</gene>
<feature type="non-terminal residue" evidence="1">
    <location>
        <position position="123"/>
    </location>
</feature>
<name>A0A8J9V1E2_9NEOP</name>
<evidence type="ECO:0000313" key="2">
    <source>
        <dbReference type="Proteomes" id="UP000838878"/>
    </source>
</evidence>
<reference evidence="1" key="1">
    <citation type="submission" date="2021-12" db="EMBL/GenBank/DDBJ databases">
        <authorList>
            <person name="Martin H S."/>
        </authorList>
    </citation>
    <scope>NUCLEOTIDE SEQUENCE</scope>
</reference>
<dbReference type="AlphaFoldDB" id="A0A8J9V1E2"/>